<keyword evidence="3" id="KW-1185">Reference proteome</keyword>
<dbReference type="RefSeq" id="WP_149567564.1">
    <property type="nucleotide sequence ID" value="NZ_CP035807.1"/>
</dbReference>
<evidence type="ECO:0000256" key="1">
    <source>
        <dbReference type="ARBA" id="ARBA00022801"/>
    </source>
</evidence>
<protein>
    <submittedName>
        <fullName evidence="2">Glycosyl hydrolase family 88</fullName>
    </submittedName>
</protein>
<dbReference type="OrthoDB" id="6381507at2"/>
<dbReference type="PANTHER" id="PTHR33886:SF8">
    <property type="entry name" value="UNSATURATED RHAMNOGALACTURONAN HYDROLASE (EUROFUNG)"/>
    <property type="match status" value="1"/>
</dbReference>
<dbReference type="KEGG" id="sper:EW093_06240"/>
<dbReference type="EMBL" id="CP035807">
    <property type="protein sequence ID" value="QEN04316.1"/>
    <property type="molecule type" value="Genomic_DNA"/>
</dbReference>
<dbReference type="GO" id="GO:0005975">
    <property type="term" value="P:carbohydrate metabolic process"/>
    <property type="evidence" value="ECO:0007669"/>
    <property type="project" value="InterPro"/>
</dbReference>
<dbReference type="InterPro" id="IPR012341">
    <property type="entry name" value="6hp_glycosidase-like_sf"/>
</dbReference>
<reference evidence="2 3" key="2">
    <citation type="submission" date="2019-09" db="EMBL/GenBank/DDBJ databases">
        <title>Complete Genome Sequence and Methylome Analysis of free living Spirochaetas.</title>
        <authorList>
            <person name="Leshcheva N."/>
            <person name="Mikheeva N."/>
        </authorList>
    </citation>
    <scope>NUCLEOTIDE SEQUENCE [LARGE SCALE GENOMIC DNA]</scope>
    <source>
        <strain evidence="2 3">P</strain>
    </source>
</reference>
<gene>
    <name evidence="2" type="ORF">EW093_06240</name>
</gene>
<dbReference type="InterPro" id="IPR008928">
    <property type="entry name" value="6-hairpin_glycosidase_sf"/>
</dbReference>
<dbReference type="SUPFAM" id="SSF48208">
    <property type="entry name" value="Six-hairpin glycosidases"/>
    <property type="match status" value="1"/>
</dbReference>
<dbReference type="PANTHER" id="PTHR33886">
    <property type="entry name" value="UNSATURATED RHAMNOGALACTURONAN HYDROLASE (EUROFUNG)"/>
    <property type="match status" value="1"/>
</dbReference>
<reference evidence="2 3" key="1">
    <citation type="submission" date="2019-02" db="EMBL/GenBank/DDBJ databases">
        <authorList>
            <person name="Fomenkov A."/>
            <person name="Dubinina G."/>
            <person name="Grabovich M."/>
            <person name="Vincze T."/>
            <person name="Roberts R.J."/>
        </authorList>
    </citation>
    <scope>NUCLEOTIDE SEQUENCE [LARGE SCALE GENOMIC DNA]</scope>
    <source>
        <strain evidence="2 3">P</strain>
    </source>
</reference>
<dbReference type="GO" id="GO:0016787">
    <property type="term" value="F:hydrolase activity"/>
    <property type="evidence" value="ECO:0007669"/>
    <property type="project" value="UniProtKB-KW"/>
</dbReference>
<name>A0A5C1QCD3_9SPIO</name>
<dbReference type="Gene3D" id="1.50.10.10">
    <property type="match status" value="1"/>
</dbReference>
<sequence>MIDRYIDRLLLDSSPQRPLWNQEMIIGNKKPHWNYIDGCMMTAFLTLYEKSFDKKYLDFVDNFIDYFIEDNGSIKSFDIETYNLDNINEGRALYKLHDYTGKKKYRKAIENLYIQLQLQPRTKEGNFWHKGIYPNQIWLDGLYMAQPFYLEYEKRFNNKKNYIDILNQIKNVVKLMKNKETGLYYHAYDSSRDSSWSNEETGLSQNYWLRAEGWFLMALVDILEIVEDKKEELYSFVSKTLLDLIEALIKYQDISGMWFQVVDKIDEPRNYLETSGSSIISYAILKAVRLGIISKEFKPFGEKAFNGICNKYLFERDGEMNLGGICLVAGLGGKDNRDGSFDYYMSEPVVENEAKGIAPFLLAYLQE</sequence>
<organism evidence="2 3">
    <name type="scientific">Thiospirochaeta perfilievii</name>
    <dbReference type="NCBI Taxonomy" id="252967"/>
    <lineage>
        <taxon>Bacteria</taxon>
        <taxon>Pseudomonadati</taxon>
        <taxon>Spirochaetota</taxon>
        <taxon>Spirochaetia</taxon>
        <taxon>Spirochaetales</taxon>
        <taxon>Spirochaetaceae</taxon>
        <taxon>Thiospirochaeta</taxon>
    </lineage>
</organism>
<dbReference type="Pfam" id="PF07470">
    <property type="entry name" value="Glyco_hydro_88"/>
    <property type="match status" value="1"/>
</dbReference>
<dbReference type="AlphaFoldDB" id="A0A5C1QCD3"/>
<dbReference type="InterPro" id="IPR052043">
    <property type="entry name" value="PolySaccharide_Degr_Enz"/>
</dbReference>
<accession>A0A5C1QCD3</accession>
<proteinExistence type="predicted"/>
<keyword evidence="1 2" id="KW-0378">Hydrolase</keyword>
<evidence type="ECO:0000313" key="3">
    <source>
        <dbReference type="Proteomes" id="UP000323824"/>
    </source>
</evidence>
<dbReference type="Proteomes" id="UP000323824">
    <property type="component" value="Chromosome"/>
</dbReference>
<evidence type="ECO:0000313" key="2">
    <source>
        <dbReference type="EMBL" id="QEN04316.1"/>
    </source>
</evidence>
<dbReference type="InterPro" id="IPR010905">
    <property type="entry name" value="Glyco_hydro_88"/>
</dbReference>